<accession>A0ABW6PJ34</accession>
<dbReference type="PROSITE" id="PS51257">
    <property type="entry name" value="PROKAR_LIPOPROTEIN"/>
    <property type="match status" value="1"/>
</dbReference>
<keyword evidence="1" id="KW-0732">Signal</keyword>
<keyword evidence="3" id="KW-1185">Reference proteome</keyword>
<dbReference type="Proteomes" id="UP001601444">
    <property type="component" value="Unassembled WGS sequence"/>
</dbReference>
<feature type="signal peptide" evidence="1">
    <location>
        <begin position="1"/>
        <end position="28"/>
    </location>
</feature>
<dbReference type="RefSeq" id="WP_043647488.1">
    <property type="nucleotide sequence ID" value="NZ_JBIAMX010000003.1"/>
</dbReference>
<sequence length="169" mass="16904">MNFPGTRLLARFVLAPVAAVALVGAAAACSSGDDATTGKPVAGACVDVTDNAAGKMTADVLDCGSAKADYRIAKAGDTAQDCAVDNAGFTGTVAGAAANLCLVPNFAQGSCYADAGKRPALQVDCTAPQATFKVVKRIDGQADEMLCGADATQFRTVADPKATLCLAKP</sequence>
<organism evidence="2 3">
    <name type="scientific">Nocardia thailandica</name>
    <dbReference type="NCBI Taxonomy" id="257275"/>
    <lineage>
        <taxon>Bacteria</taxon>
        <taxon>Bacillati</taxon>
        <taxon>Actinomycetota</taxon>
        <taxon>Actinomycetes</taxon>
        <taxon>Mycobacteriales</taxon>
        <taxon>Nocardiaceae</taxon>
        <taxon>Nocardia</taxon>
    </lineage>
</organism>
<dbReference type="EMBL" id="JBIAMX010000003">
    <property type="protein sequence ID" value="MFF0542406.1"/>
    <property type="molecule type" value="Genomic_DNA"/>
</dbReference>
<gene>
    <name evidence="2" type="ORF">ACFYTF_06170</name>
</gene>
<protein>
    <recommendedName>
        <fullName evidence="4">Pyridine nucleotide-disulfide oxidoreductase</fullName>
    </recommendedName>
</protein>
<evidence type="ECO:0000313" key="2">
    <source>
        <dbReference type="EMBL" id="MFF0542406.1"/>
    </source>
</evidence>
<reference evidence="2 3" key="1">
    <citation type="submission" date="2024-10" db="EMBL/GenBank/DDBJ databases">
        <title>The Natural Products Discovery Center: Release of the First 8490 Sequenced Strains for Exploring Actinobacteria Biosynthetic Diversity.</title>
        <authorList>
            <person name="Kalkreuter E."/>
            <person name="Kautsar S.A."/>
            <person name="Yang D."/>
            <person name="Bader C.D."/>
            <person name="Teijaro C.N."/>
            <person name="Fluegel L."/>
            <person name="Davis C.M."/>
            <person name="Simpson J.R."/>
            <person name="Lauterbach L."/>
            <person name="Steele A.D."/>
            <person name="Gui C."/>
            <person name="Meng S."/>
            <person name="Li G."/>
            <person name="Viehrig K."/>
            <person name="Ye F."/>
            <person name="Su P."/>
            <person name="Kiefer A.F."/>
            <person name="Nichols A."/>
            <person name="Cepeda A.J."/>
            <person name="Yan W."/>
            <person name="Fan B."/>
            <person name="Jiang Y."/>
            <person name="Adhikari A."/>
            <person name="Zheng C.-J."/>
            <person name="Schuster L."/>
            <person name="Cowan T.M."/>
            <person name="Smanski M.J."/>
            <person name="Chevrette M.G."/>
            <person name="De Carvalho L.P.S."/>
            <person name="Shen B."/>
        </authorList>
    </citation>
    <scope>NUCLEOTIDE SEQUENCE [LARGE SCALE GENOMIC DNA]</scope>
    <source>
        <strain evidence="2 3">NPDC004045</strain>
    </source>
</reference>
<name>A0ABW6PJ34_9NOCA</name>
<feature type="chain" id="PRO_5046087956" description="Pyridine nucleotide-disulfide oxidoreductase" evidence="1">
    <location>
        <begin position="29"/>
        <end position="169"/>
    </location>
</feature>
<evidence type="ECO:0000256" key="1">
    <source>
        <dbReference type="SAM" id="SignalP"/>
    </source>
</evidence>
<evidence type="ECO:0008006" key="4">
    <source>
        <dbReference type="Google" id="ProtNLM"/>
    </source>
</evidence>
<comment type="caution">
    <text evidence="2">The sequence shown here is derived from an EMBL/GenBank/DDBJ whole genome shotgun (WGS) entry which is preliminary data.</text>
</comment>
<proteinExistence type="predicted"/>
<evidence type="ECO:0000313" key="3">
    <source>
        <dbReference type="Proteomes" id="UP001601444"/>
    </source>
</evidence>